<dbReference type="PIRSF" id="PIRSF017082">
    <property type="entry name" value="YflP"/>
    <property type="match status" value="1"/>
</dbReference>
<dbReference type="Gene3D" id="3.40.190.10">
    <property type="entry name" value="Periplasmic binding protein-like II"/>
    <property type="match status" value="1"/>
</dbReference>
<dbReference type="Proteomes" id="UP000249065">
    <property type="component" value="Unassembled WGS sequence"/>
</dbReference>
<dbReference type="PANTHER" id="PTHR42928">
    <property type="entry name" value="TRICARBOXYLATE-BINDING PROTEIN"/>
    <property type="match status" value="1"/>
</dbReference>
<dbReference type="InterPro" id="IPR042100">
    <property type="entry name" value="Bug_dom1"/>
</dbReference>
<dbReference type="CDD" id="cd07012">
    <property type="entry name" value="PBP2_Bug_TTT"/>
    <property type="match status" value="1"/>
</dbReference>
<evidence type="ECO:0000256" key="1">
    <source>
        <dbReference type="ARBA" id="ARBA00006987"/>
    </source>
</evidence>
<dbReference type="PROSITE" id="PS51318">
    <property type="entry name" value="TAT"/>
    <property type="match status" value="1"/>
</dbReference>
<evidence type="ECO:0000313" key="3">
    <source>
        <dbReference type="Proteomes" id="UP000249065"/>
    </source>
</evidence>
<reference evidence="3" key="1">
    <citation type="submission" date="2018-06" db="EMBL/GenBank/DDBJ databases">
        <authorList>
            <person name="Khan S.A."/>
        </authorList>
    </citation>
    <scope>NUCLEOTIDE SEQUENCE [LARGE SCALE GENOMIC DNA]</scope>
    <source>
        <strain evidence="3">DB-1506</strain>
    </source>
</reference>
<organism evidence="2 3">
    <name type="scientific">Roseicella frigidaeris</name>
    <dbReference type="NCBI Taxonomy" id="2230885"/>
    <lineage>
        <taxon>Bacteria</taxon>
        <taxon>Pseudomonadati</taxon>
        <taxon>Pseudomonadota</taxon>
        <taxon>Alphaproteobacteria</taxon>
        <taxon>Acetobacterales</taxon>
        <taxon>Roseomonadaceae</taxon>
        <taxon>Roseicella</taxon>
    </lineage>
</organism>
<dbReference type="Gene3D" id="3.40.190.150">
    <property type="entry name" value="Bordetella uptake gene, domain 1"/>
    <property type="match status" value="1"/>
</dbReference>
<dbReference type="EMBL" id="QLIX01000001">
    <property type="protein sequence ID" value="RAI61092.1"/>
    <property type="molecule type" value="Genomic_DNA"/>
</dbReference>
<dbReference type="RefSeq" id="WP_111468207.1">
    <property type="nucleotide sequence ID" value="NZ_QLIX01000001.1"/>
</dbReference>
<dbReference type="Pfam" id="PF03401">
    <property type="entry name" value="TctC"/>
    <property type="match status" value="1"/>
</dbReference>
<name>A0A327MFQ0_9PROT</name>
<protein>
    <recommendedName>
        <fullName evidence="4">Tripartite tricarboxylate transporter substrate binding protein</fullName>
    </recommendedName>
</protein>
<sequence length="346" mass="36360">MRRRLSPGPLRRRALPGLAAALALPGMLPGALPGALPGLARAQGRGPEGWPQGRPVSLVIPFPPGGATDIVARILQDDFTERFGASFVLDHKPGASTTLGTRAVARAKPDGMVLLLGSNSALSQAPYAFRNLGYDPQTDFTPISLLYASAYLLVAHPRWGSFEAMMAAARQKPGTLTYGSWGVGSTAHLLMLDMLGRSGVEMLHVPFAGPAPALTEILAGRVDMMFSTFGPARAHVQEGRLRALGTPHEQRLAAMPAVSTMGELGLPGLVVSAWWCLAGPAGLPAPLATALGQAVPEALARPAAQRLMEEFGLLPLPLGAAALRERIRHDLALNGELMRKAGITPE</sequence>
<evidence type="ECO:0008006" key="4">
    <source>
        <dbReference type="Google" id="ProtNLM"/>
    </source>
</evidence>
<dbReference type="OrthoDB" id="7242116at2"/>
<proteinExistence type="inferred from homology"/>
<gene>
    <name evidence="2" type="ORF">DOO78_02925</name>
</gene>
<comment type="similarity">
    <text evidence="1">Belongs to the UPF0065 (bug) family.</text>
</comment>
<dbReference type="PANTHER" id="PTHR42928:SF5">
    <property type="entry name" value="BLR1237 PROTEIN"/>
    <property type="match status" value="1"/>
</dbReference>
<dbReference type="AlphaFoldDB" id="A0A327MFQ0"/>
<keyword evidence="3" id="KW-1185">Reference proteome</keyword>
<dbReference type="InterPro" id="IPR005064">
    <property type="entry name" value="BUG"/>
</dbReference>
<dbReference type="InterPro" id="IPR006311">
    <property type="entry name" value="TAT_signal"/>
</dbReference>
<comment type="caution">
    <text evidence="2">The sequence shown here is derived from an EMBL/GenBank/DDBJ whole genome shotgun (WGS) entry which is preliminary data.</text>
</comment>
<evidence type="ECO:0000313" key="2">
    <source>
        <dbReference type="EMBL" id="RAI61092.1"/>
    </source>
</evidence>
<accession>A0A327MFQ0</accession>
<dbReference type="SUPFAM" id="SSF53850">
    <property type="entry name" value="Periplasmic binding protein-like II"/>
    <property type="match status" value="1"/>
</dbReference>